<evidence type="ECO:0000313" key="3">
    <source>
        <dbReference type="Proteomes" id="UP000469949"/>
    </source>
</evidence>
<dbReference type="Proteomes" id="UP000469949">
    <property type="component" value="Unassembled WGS sequence"/>
</dbReference>
<keyword evidence="1" id="KW-0472">Membrane</keyword>
<name>A0A833J894_9HYPH</name>
<feature type="transmembrane region" description="Helical" evidence="1">
    <location>
        <begin position="55"/>
        <end position="72"/>
    </location>
</feature>
<protein>
    <submittedName>
        <fullName evidence="2">Uncharacterized protein</fullName>
    </submittedName>
</protein>
<sequence>MTGRPFAFEAWELKTWDEAPGDHPRGILSRRRGVEAIPVQARSCRPKGMNASASHLVPAGIALTIASAATALDRAGYAHSAEITISAALAAAALMVLVRAAPTWFRVG</sequence>
<keyword evidence="1" id="KW-0812">Transmembrane</keyword>
<organism evidence="2 3">
    <name type="scientific">Methylorubrum populi</name>
    <dbReference type="NCBI Taxonomy" id="223967"/>
    <lineage>
        <taxon>Bacteria</taxon>
        <taxon>Pseudomonadati</taxon>
        <taxon>Pseudomonadota</taxon>
        <taxon>Alphaproteobacteria</taxon>
        <taxon>Hyphomicrobiales</taxon>
        <taxon>Methylobacteriaceae</taxon>
        <taxon>Methylorubrum</taxon>
    </lineage>
</organism>
<dbReference type="EMBL" id="WEKV01000008">
    <property type="protein sequence ID" value="KAB7786209.1"/>
    <property type="molecule type" value="Genomic_DNA"/>
</dbReference>
<dbReference type="AlphaFoldDB" id="A0A833J894"/>
<feature type="transmembrane region" description="Helical" evidence="1">
    <location>
        <begin position="84"/>
        <end position="105"/>
    </location>
</feature>
<gene>
    <name evidence="2" type="ORF">F8B43_1610</name>
</gene>
<reference evidence="2 3" key="1">
    <citation type="submission" date="2019-10" db="EMBL/GenBank/DDBJ databases">
        <title>Draft Genome Sequence of the Caffeine Degrading Methylotroph Methylorubrum populi PINKEL.</title>
        <authorList>
            <person name="Dawson S.C."/>
            <person name="Zhang X."/>
            <person name="Wright M.E."/>
            <person name="Sharma G."/>
            <person name="Langner J.T."/>
            <person name="Ditty J.L."/>
            <person name="Subuyuj G.A."/>
        </authorList>
    </citation>
    <scope>NUCLEOTIDE SEQUENCE [LARGE SCALE GENOMIC DNA]</scope>
    <source>
        <strain evidence="2 3">Pinkel</strain>
    </source>
</reference>
<comment type="caution">
    <text evidence="2">The sequence shown here is derived from an EMBL/GenBank/DDBJ whole genome shotgun (WGS) entry which is preliminary data.</text>
</comment>
<evidence type="ECO:0000313" key="2">
    <source>
        <dbReference type="EMBL" id="KAB7786209.1"/>
    </source>
</evidence>
<proteinExistence type="predicted"/>
<accession>A0A833J894</accession>
<keyword evidence="1" id="KW-1133">Transmembrane helix</keyword>
<evidence type="ECO:0000256" key="1">
    <source>
        <dbReference type="SAM" id="Phobius"/>
    </source>
</evidence>